<dbReference type="AlphaFoldDB" id="A0A183HSC8"/>
<evidence type="ECO:0000313" key="4">
    <source>
        <dbReference type="EMBL" id="VDO68115.1"/>
    </source>
</evidence>
<keyword evidence="3" id="KW-0732">Signal</keyword>
<reference evidence="6" key="1">
    <citation type="submission" date="2016-06" db="UniProtKB">
        <authorList>
            <consortium name="WormBaseParasite"/>
        </authorList>
    </citation>
    <scope>IDENTIFICATION</scope>
</reference>
<proteinExistence type="predicted"/>
<dbReference type="WBParaSite" id="OFLC_0001038901-mRNA-1">
    <property type="protein sequence ID" value="OFLC_0001038901-mRNA-1"/>
    <property type="gene ID" value="OFLC_0001038901"/>
</dbReference>
<keyword evidence="2" id="KW-1133">Transmembrane helix</keyword>
<name>A0A183HSC8_9BILA</name>
<protein>
    <submittedName>
        <fullName evidence="6">Small integral membrane protein 15</fullName>
    </submittedName>
</protein>
<dbReference type="Proteomes" id="UP000267606">
    <property type="component" value="Unassembled WGS sequence"/>
</dbReference>
<feature type="region of interest" description="Disordered" evidence="1">
    <location>
        <begin position="104"/>
        <end position="124"/>
    </location>
</feature>
<keyword evidence="2" id="KW-0812">Transmembrane</keyword>
<gene>
    <name evidence="4" type="ORF">OFLC_LOCUS10392</name>
</gene>
<keyword evidence="2" id="KW-0472">Membrane</keyword>
<evidence type="ECO:0000256" key="2">
    <source>
        <dbReference type="SAM" id="Phobius"/>
    </source>
</evidence>
<organism evidence="6">
    <name type="scientific">Onchocerca flexuosa</name>
    <dbReference type="NCBI Taxonomy" id="387005"/>
    <lineage>
        <taxon>Eukaryota</taxon>
        <taxon>Metazoa</taxon>
        <taxon>Ecdysozoa</taxon>
        <taxon>Nematoda</taxon>
        <taxon>Chromadorea</taxon>
        <taxon>Rhabditida</taxon>
        <taxon>Spirurina</taxon>
        <taxon>Spiruromorpha</taxon>
        <taxon>Filarioidea</taxon>
        <taxon>Onchocercidae</taxon>
        <taxon>Onchocerca</taxon>
    </lineage>
</organism>
<dbReference type="EMBL" id="UZAJ01013805">
    <property type="protein sequence ID" value="VDO68115.1"/>
    <property type="molecule type" value="Genomic_DNA"/>
</dbReference>
<feature type="signal peptide" evidence="3">
    <location>
        <begin position="1"/>
        <end position="20"/>
    </location>
</feature>
<reference evidence="4 5" key="2">
    <citation type="submission" date="2018-11" db="EMBL/GenBank/DDBJ databases">
        <authorList>
            <consortium name="Pathogen Informatics"/>
        </authorList>
    </citation>
    <scope>NUCLEOTIDE SEQUENCE [LARGE SCALE GENOMIC DNA]</scope>
</reference>
<accession>A0A183HSC8</accession>
<evidence type="ECO:0000256" key="1">
    <source>
        <dbReference type="SAM" id="MobiDB-lite"/>
    </source>
</evidence>
<keyword evidence="5" id="KW-1185">Reference proteome</keyword>
<feature type="transmembrane region" description="Helical" evidence="2">
    <location>
        <begin position="79"/>
        <end position="98"/>
    </location>
</feature>
<sequence length="124" mass="14019">MTGLFHGNVLAVYFTGNVLAISCLSLCEDLWVGGGVGESSVVPEKPQVPQYCYSFNRNRKLMVELSGKSTLQHSFDNSVFIIPAVIVVAIVALVTYKLTSSIKLKQRREEEKRRRREERSRKRS</sequence>
<evidence type="ECO:0000313" key="5">
    <source>
        <dbReference type="Proteomes" id="UP000267606"/>
    </source>
</evidence>
<feature type="chain" id="PRO_5044552617" evidence="3">
    <location>
        <begin position="21"/>
        <end position="124"/>
    </location>
</feature>
<feature type="compositionally biased region" description="Basic and acidic residues" evidence="1">
    <location>
        <begin position="107"/>
        <end position="124"/>
    </location>
</feature>
<evidence type="ECO:0000313" key="6">
    <source>
        <dbReference type="WBParaSite" id="OFLC_0001038901-mRNA-1"/>
    </source>
</evidence>
<evidence type="ECO:0000256" key="3">
    <source>
        <dbReference type="SAM" id="SignalP"/>
    </source>
</evidence>